<evidence type="ECO:0000313" key="3">
    <source>
        <dbReference type="EMBL" id="CCA22499.1"/>
    </source>
</evidence>
<feature type="region of interest" description="Disordered" evidence="1">
    <location>
        <begin position="1"/>
        <end position="108"/>
    </location>
</feature>
<dbReference type="EMBL" id="FR824201">
    <property type="protein sequence ID" value="CCA22499.1"/>
    <property type="molecule type" value="Genomic_DNA"/>
</dbReference>
<feature type="region of interest" description="Disordered" evidence="1">
    <location>
        <begin position="237"/>
        <end position="257"/>
    </location>
</feature>
<dbReference type="SUPFAM" id="SSF53474">
    <property type="entry name" value="alpha/beta-Hydrolases"/>
    <property type="match status" value="1"/>
</dbReference>
<feature type="compositionally biased region" description="Polar residues" evidence="1">
    <location>
        <begin position="69"/>
        <end position="79"/>
    </location>
</feature>
<gene>
    <name evidence="3" type="primary">AlNc14C156G7657</name>
    <name evidence="3" type="ORF">ALNC14_086420</name>
</gene>
<dbReference type="PANTHER" id="PTHR12277">
    <property type="entry name" value="ALPHA/BETA HYDROLASE DOMAIN-CONTAINING PROTEIN"/>
    <property type="match status" value="1"/>
</dbReference>
<feature type="compositionally biased region" description="Basic and acidic residues" evidence="1">
    <location>
        <begin position="96"/>
        <end position="108"/>
    </location>
</feature>
<feature type="compositionally biased region" description="Basic residues" evidence="1">
    <location>
        <begin position="81"/>
        <end position="90"/>
    </location>
</feature>
<keyword evidence="3" id="KW-0378">Hydrolase</keyword>
<dbReference type="Pfam" id="PF00561">
    <property type="entry name" value="Abhydrolase_1"/>
    <property type="match status" value="1"/>
</dbReference>
<feature type="compositionally biased region" description="Polar residues" evidence="1">
    <location>
        <begin position="7"/>
        <end position="38"/>
    </location>
</feature>
<dbReference type="AlphaFoldDB" id="F0WMG7"/>
<name>F0WMG7_9STRA</name>
<keyword evidence="3" id="KW-0645">Protease</keyword>
<sequence length="527" mass="59789">MRDSEPTQHNNMRPILKQSSSTTFSVDSQRYSTDQSVNEGADKSDHRRVTFSPFAKRSHRRKSHPYNGIPSQEKPSATGKSRIRSSRGRNRTFPAQRRDADSVEENAPKEEWNERVMVMNMLYEFAQMHSKSTKERLCDTINKYTCILPVLEWLRVHGNLMMQSTKREAKALISGSRRSALPRSIHKRQRLSTIDENPINFKNTTAFSIDRPLWLKKPHEGSFKAFVNSAKQTLSLQDANDTTSGSSSASDPPFDRLPGVRSVQSRIARFDVSFVSFSLVLATRPQQTNADYALLFSHGNAEDLGLIYDWFFEISQRLCINVIAYDYSGYGRSEGIASEEACYADIEAAYLYLRDVKKIPSHKIILYGRSLGSGPTTHLAAELSRSKKIVAGVILQSPVLSMYRVVFQFRFSMPGDLFCNIDRIADIESPITIIHGTRDEVVPFWHAEILFENCQQEWRFKPLWVTDAGHNNIEVFLSACGDQFFEHLIEFVTICHTTTAIRMEDSKLSDSVPPLPSSSSSVASFNQ</sequence>
<feature type="compositionally biased region" description="Polar residues" evidence="1">
    <location>
        <begin position="237"/>
        <end position="250"/>
    </location>
</feature>
<reference evidence="3" key="1">
    <citation type="journal article" date="2011" name="PLoS Biol.">
        <title>Gene gain and loss during evolution of obligate parasitism in the white rust pathogen of Arabidopsis thaliana.</title>
        <authorList>
            <person name="Kemen E."/>
            <person name="Gardiner A."/>
            <person name="Schultz-Larsen T."/>
            <person name="Kemen A.C."/>
            <person name="Balmuth A.L."/>
            <person name="Robert-Seilaniantz A."/>
            <person name="Bailey K."/>
            <person name="Holub E."/>
            <person name="Studholme D.J."/>
            <person name="Maclean D."/>
            <person name="Jones J.D."/>
        </authorList>
    </citation>
    <scope>NUCLEOTIDE SEQUENCE</scope>
</reference>
<dbReference type="InterPro" id="IPR029058">
    <property type="entry name" value="AB_hydrolase_fold"/>
</dbReference>
<protein>
    <submittedName>
        <fullName evidence="3">Serine protease family S09X putative</fullName>
    </submittedName>
</protein>
<dbReference type="HOGENOM" id="CLU_517229_0_0_1"/>
<evidence type="ECO:0000256" key="1">
    <source>
        <dbReference type="SAM" id="MobiDB-lite"/>
    </source>
</evidence>
<organism evidence="3">
    <name type="scientific">Albugo laibachii Nc14</name>
    <dbReference type="NCBI Taxonomy" id="890382"/>
    <lineage>
        <taxon>Eukaryota</taxon>
        <taxon>Sar</taxon>
        <taxon>Stramenopiles</taxon>
        <taxon>Oomycota</taxon>
        <taxon>Peronosporomycetes</taxon>
        <taxon>Albuginales</taxon>
        <taxon>Albuginaceae</taxon>
        <taxon>Albugo</taxon>
    </lineage>
</organism>
<dbReference type="InterPro" id="IPR000073">
    <property type="entry name" value="AB_hydrolase_1"/>
</dbReference>
<dbReference type="GO" id="GO:0008233">
    <property type="term" value="F:peptidase activity"/>
    <property type="evidence" value="ECO:0007669"/>
    <property type="project" value="UniProtKB-KW"/>
</dbReference>
<feature type="domain" description="AB hydrolase-1" evidence="2">
    <location>
        <begin position="293"/>
        <end position="398"/>
    </location>
</feature>
<dbReference type="PANTHER" id="PTHR12277:SF81">
    <property type="entry name" value="PROTEIN ABHD13"/>
    <property type="match status" value="1"/>
</dbReference>
<evidence type="ECO:0000259" key="2">
    <source>
        <dbReference type="Pfam" id="PF00561"/>
    </source>
</evidence>
<dbReference type="Gene3D" id="3.40.50.1820">
    <property type="entry name" value="alpha/beta hydrolase"/>
    <property type="match status" value="1"/>
</dbReference>
<reference evidence="3" key="2">
    <citation type="submission" date="2011-02" db="EMBL/GenBank/DDBJ databases">
        <authorList>
            <person name="MacLean D."/>
        </authorList>
    </citation>
    <scope>NUCLEOTIDE SEQUENCE</scope>
</reference>
<dbReference type="GO" id="GO:0006508">
    <property type="term" value="P:proteolysis"/>
    <property type="evidence" value="ECO:0007669"/>
    <property type="project" value="UniProtKB-KW"/>
</dbReference>
<proteinExistence type="predicted"/>
<accession>F0WMG7</accession>